<proteinExistence type="predicted"/>
<reference evidence="2" key="1">
    <citation type="journal article" date="2024" name="IScience">
        <title>Strigolactones Initiate the Formation of Haustorium-like Structures in Castilleja.</title>
        <authorList>
            <person name="Buerger M."/>
            <person name="Peterson D."/>
            <person name="Chory J."/>
        </authorList>
    </citation>
    <scope>NUCLEOTIDE SEQUENCE [LARGE SCALE GENOMIC DNA]</scope>
</reference>
<accession>A0ABD3CBT7</accession>
<evidence type="ECO:0000313" key="2">
    <source>
        <dbReference type="Proteomes" id="UP001632038"/>
    </source>
</evidence>
<dbReference type="EMBL" id="JAVIJP010000039">
    <property type="protein sequence ID" value="KAL3627044.1"/>
    <property type="molecule type" value="Genomic_DNA"/>
</dbReference>
<sequence length="658" mass="74243">MLRFPEISSHFAVLASNLQALDPTAANEFDLSISNLNRSLNLSEAPRVHILDTALSLMCFTAPQVYDSAIEITVRTIVAVLSSSIECKLLRINKDQVFRVGGLVSKSDCVNVLEGCAEILQKLDGHKGDLYSLLLYNVIRGAALARSFPRAIPSVSYLKMNFSNNNTSALANLVSYLPDEFTLENGKIPLRLLLWQLDPTVLKQDMMQILREIIKRPFLSLSTEIYERIEWRSKIFCLVISPSMFVETRAFLHNLFLMARLDLHHRGLASIMELQTELVGQVLDVISRPMWWGISMEIGSKLPFSHAYFPYEHNLIRVLAGPISKEYFQLLLCKISGSVFQAGGRKTTTKINLVDHKSMWATVMNFRCWFFFASMLLFSNKENTPGAAKFIAWILNPMSESNQCLAVDCLVKISDLWSPKCSGSNKHNEATRTHKESTKRLKLHNKGAVTSHALDSRVVSLWLKEFQDMYIKISGTKIGFPTCNQNLLFRRIPIGILLVCPNRLDPAGCSLLLHYASTGTIVQKCSNMQYSGKIQKGWKHNFEGDSVTWIELYTKAEAIEGCKTVFDVTDIAGSVSHSMFETEEGLDFVCQLKLKSCSYLLKCVDRLLQIKPDGDVPQMQRDLLARIIRWRNQGKHVSQNDKDLDRVCDALNVVTASL</sequence>
<comment type="caution">
    <text evidence="1">The sequence shown here is derived from an EMBL/GenBank/DDBJ whole genome shotgun (WGS) entry which is preliminary data.</text>
</comment>
<evidence type="ECO:0000313" key="1">
    <source>
        <dbReference type="EMBL" id="KAL3627044.1"/>
    </source>
</evidence>
<dbReference type="AlphaFoldDB" id="A0ABD3CBT7"/>
<gene>
    <name evidence="1" type="ORF">CASFOL_028407</name>
</gene>
<protein>
    <submittedName>
        <fullName evidence="1">Uncharacterized protein</fullName>
    </submittedName>
</protein>
<organism evidence="1 2">
    <name type="scientific">Castilleja foliolosa</name>
    <dbReference type="NCBI Taxonomy" id="1961234"/>
    <lineage>
        <taxon>Eukaryota</taxon>
        <taxon>Viridiplantae</taxon>
        <taxon>Streptophyta</taxon>
        <taxon>Embryophyta</taxon>
        <taxon>Tracheophyta</taxon>
        <taxon>Spermatophyta</taxon>
        <taxon>Magnoliopsida</taxon>
        <taxon>eudicotyledons</taxon>
        <taxon>Gunneridae</taxon>
        <taxon>Pentapetalae</taxon>
        <taxon>asterids</taxon>
        <taxon>lamiids</taxon>
        <taxon>Lamiales</taxon>
        <taxon>Orobanchaceae</taxon>
        <taxon>Pedicularideae</taxon>
        <taxon>Castillejinae</taxon>
        <taxon>Castilleja</taxon>
    </lineage>
</organism>
<dbReference type="PANTHER" id="PTHR48221">
    <property type="entry name" value="ACYL-COA SYNTHETASE FAMILY PROTEIN"/>
    <property type="match status" value="1"/>
</dbReference>
<name>A0ABD3CBT7_9LAMI</name>
<keyword evidence="2" id="KW-1185">Reference proteome</keyword>
<dbReference type="PANTHER" id="PTHR48221:SF2">
    <property type="entry name" value="ACYL-COA SYNTHETASE FAMILY PROTEIN"/>
    <property type="match status" value="1"/>
</dbReference>
<dbReference type="Proteomes" id="UP001632038">
    <property type="component" value="Unassembled WGS sequence"/>
</dbReference>